<dbReference type="PANTHER" id="PTHR43685:SF11">
    <property type="entry name" value="GLYCOSYLTRANSFERASE TAGX-RELATED"/>
    <property type="match status" value="1"/>
</dbReference>
<proteinExistence type="predicted"/>
<protein>
    <submittedName>
        <fullName evidence="2">Glycosyltransferase</fullName>
    </submittedName>
</protein>
<dbReference type="Proteomes" id="UP001203880">
    <property type="component" value="Unassembled WGS sequence"/>
</dbReference>
<evidence type="ECO:0000259" key="1">
    <source>
        <dbReference type="Pfam" id="PF00535"/>
    </source>
</evidence>
<dbReference type="CDD" id="cd06433">
    <property type="entry name" value="GT_2_WfgS_like"/>
    <property type="match status" value="1"/>
</dbReference>
<sequence>MEMTLPKISLVIPNLNCAGFIEDTIKSVLDQSYPNLELILSDGGSTDGSLDIVARYRDAFAHIISGPDTGQANAVNKGFALATGDVMGWINSDDVLMPGGLGIVGSLFALNPDLPWLTGKMTSIDENGQVLNSHRPRPVSHARFLAGDYQWIQQESTYWRRALWDRTGGGLDESLRLAVDGELWLRFSRHAGLVPVHEQIGAFRFRKGQRSEAMDAYHAEMLQVIDRERQQDVGTDDLTRQILEAPLSLRSRKEADLTFPNLRRHDPKSLKRPQLWRHKLRRRLHGV</sequence>
<organism evidence="2 3">
    <name type="scientific">Ruegeria spongiae</name>
    <dbReference type="NCBI Taxonomy" id="2942209"/>
    <lineage>
        <taxon>Bacteria</taxon>
        <taxon>Pseudomonadati</taxon>
        <taxon>Pseudomonadota</taxon>
        <taxon>Alphaproteobacteria</taxon>
        <taxon>Rhodobacterales</taxon>
        <taxon>Roseobacteraceae</taxon>
        <taxon>Ruegeria</taxon>
    </lineage>
</organism>
<comment type="caution">
    <text evidence="2">The sequence shown here is derived from an EMBL/GenBank/DDBJ whole genome shotgun (WGS) entry which is preliminary data.</text>
</comment>
<dbReference type="InterPro" id="IPR001173">
    <property type="entry name" value="Glyco_trans_2-like"/>
</dbReference>
<dbReference type="EMBL" id="JAMFMB010000016">
    <property type="protein sequence ID" value="MCL6284549.1"/>
    <property type="molecule type" value="Genomic_DNA"/>
</dbReference>
<accession>A0ABT0Q3V3</accession>
<dbReference type="PANTHER" id="PTHR43685">
    <property type="entry name" value="GLYCOSYLTRANSFERASE"/>
    <property type="match status" value="1"/>
</dbReference>
<gene>
    <name evidence="2" type="ORF">M3P21_13520</name>
</gene>
<evidence type="ECO:0000313" key="3">
    <source>
        <dbReference type="Proteomes" id="UP001203880"/>
    </source>
</evidence>
<dbReference type="RefSeq" id="WP_249710617.1">
    <property type="nucleotide sequence ID" value="NZ_JAMFMB010000016.1"/>
</dbReference>
<keyword evidence="3" id="KW-1185">Reference proteome</keyword>
<dbReference type="Pfam" id="PF00535">
    <property type="entry name" value="Glycos_transf_2"/>
    <property type="match status" value="1"/>
</dbReference>
<reference evidence="2" key="1">
    <citation type="submission" date="2022-05" db="EMBL/GenBank/DDBJ databases">
        <authorList>
            <person name="Park J.-S."/>
        </authorList>
    </citation>
    <scope>NUCLEOTIDE SEQUENCE</scope>
    <source>
        <strain evidence="2">2012CJ41-6</strain>
    </source>
</reference>
<dbReference type="Gene3D" id="3.90.550.10">
    <property type="entry name" value="Spore Coat Polysaccharide Biosynthesis Protein SpsA, Chain A"/>
    <property type="match status" value="1"/>
</dbReference>
<evidence type="ECO:0000313" key="2">
    <source>
        <dbReference type="EMBL" id="MCL6284549.1"/>
    </source>
</evidence>
<dbReference type="InterPro" id="IPR050834">
    <property type="entry name" value="Glycosyltransf_2"/>
</dbReference>
<dbReference type="SUPFAM" id="SSF53448">
    <property type="entry name" value="Nucleotide-diphospho-sugar transferases"/>
    <property type="match status" value="1"/>
</dbReference>
<feature type="domain" description="Glycosyltransferase 2-like" evidence="1">
    <location>
        <begin position="9"/>
        <end position="102"/>
    </location>
</feature>
<dbReference type="InterPro" id="IPR029044">
    <property type="entry name" value="Nucleotide-diphossugar_trans"/>
</dbReference>
<name>A0ABT0Q3V3_9RHOB</name>